<name>A0A4Y2GFF4_ARAVE</name>
<evidence type="ECO:0000313" key="2">
    <source>
        <dbReference type="Proteomes" id="UP000499080"/>
    </source>
</evidence>
<comment type="caution">
    <text evidence="1">The sequence shown here is derived from an EMBL/GenBank/DDBJ whole genome shotgun (WGS) entry which is preliminary data.</text>
</comment>
<gene>
    <name evidence="1" type="ORF">AVEN_186184_1</name>
</gene>
<proteinExistence type="predicted"/>
<dbReference type="Proteomes" id="UP000499080">
    <property type="component" value="Unassembled WGS sequence"/>
</dbReference>
<keyword evidence="2" id="KW-1185">Reference proteome</keyword>
<dbReference type="OrthoDB" id="6467903at2759"/>
<dbReference type="EMBL" id="BGPR01001354">
    <property type="protein sequence ID" value="GBM51897.1"/>
    <property type="molecule type" value="Genomic_DNA"/>
</dbReference>
<accession>A0A4Y2GFF4</accession>
<reference evidence="1 2" key="1">
    <citation type="journal article" date="2019" name="Sci. Rep.">
        <title>Orb-weaving spider Araneus ventricosus genome elucidates the spidroin gene catalogue.</title>
        <authorList>
            <person name="Kono N."/>
            <person name="Nakamura H."/>
            <person name="Ohtoshi R."/>
            <person name="Moran D.A.P."/>
            <person name="Shinohara A."/>
            <person name="Yoshida Y."/>
            <person name="Fujiwara M."/>
            <person name="Mori M."/>
            <person name="Tomita M."/>
            <person name="Arakawa K."/>
        </authorList>
    </citation>
    <scope>NUCLEOTIDE SEQUENCE [LARGE SCALE GENOMIC DNA]</scope>
</reference>
<dbReference type="AlphaFoldDB" id="A0A4Y2GFF4"/>
<sequence>MEKLPADYLDLPESTNLEESQDVICTMEEEIEDLQVKFKILITKHCRAPNADNVPMTVHKPKLKIPDLPLPEFPGKYEEYESFKTQFMSIIGNNESLNDTQSVVI</sequence>
<evidence type="ECO:0000313" key="1">
    <source>
        <dbReference type="EMBL" id="GBM51897.1"/>
    </source>
</evidence>
<protein>
    <submittedName>
        <fullName evidence="1">Uncharacterized protein</fullName>
    </submittedName>
</protein>
<organism evidence="1 2">
    <name type="scientific">Araneus ventricosus</name>
    <name type="common">Orbweaver spider</name>
    <name type="synonym">Epeira ventricosa</name>
    <dbReference type="NCBI Taxonomy" id="182803"/>
    <lineage>
        <taxon>Eukaryota</taxon>
        <taxon>Metazoa</taxon>
        <taxon>Ecdysozoa</taxon>
        <taxon>Arthropoda</taxon>
        <taxon>Chelicerata</taxon>
        <taxon>Arachnida</taxon>
        <taxon>Araneae</taxon>
        <taxon>Araneomorphae</taxon>
        <taxon>Entelegynae</taxon>
        <taxon>Araneoidea</taxon>
        <taxon>Araneidae</taxon>
        <taxon>Araneus</taxon>
    </lineage>
</organism>